<dbReference type="Proteomes" id="UP000221165">
    <property type="component" value="Unassembled WGS sequence"/>
</dbReference>
<organism evidence="1 2">
    <name type="scientific">Cystoisospora suis</name>
    <dbReference type="NCBI Taxonomy" id="483139"/>
    <lineage>
        <taxon>Eukaryota</taxon>
        <taxon>Sar</taxon>
        <taxon>Alveolata</taxon>
        <taxon>Apicomplexa</taxon>
        <taxon>Conoidasida</taxon>
        <taxon>Coccidia</taxon>
        <taxon>Eucoccidiorida</taxon>
        <taxon>Eimeriorina</taxon>
        <taxon>Sarcocystidae</taxon>
        <taxon>Cystoisospora</taxon>
    </lineage>
</organism>
<evidence type="ECO:0000313" key="2">
    <source>
        <dbReference type="Proteomes" id="UP000221165"/>
    </source>
</evidence>
<dbReference type="EMBL" id="MIGC01002717">
    <property type="protein sequence ID" value="PHJ20551.1"/>
    <property type="molecule type" value="Genomic_DNA"/>
</dbReference>
<proteinExistence type="predicted"/>
<gene>
    <name evidence="1" type="ORF">CSUI_005611</name>
</gene>
<reference evidence="1 2" key="1">
    <citation type="journal article" date="2017" name="Int. J. Parasitol.">
        <title>The genome of the protozoan parasite Cystoisospora suis and a reverse vaccinology approach to identify vaccine candidates.</title>
        <authorList>
            <person name="Palmieri N."/>
            <person name="Shrestha A."/>
            <person name="Ruttkowski B."/>
            <person name="Beck T."/>
            <person name="Vogl C."/>
            <person name="Tomley F."/>
            <person name="Blake D.P."/>
            <person name="Joachim A."/>
        </authorList>
    </citation>
    <scope>NUCLEOTIDE SEQUENCE [LARGE SCALE GENOMIC DNA]</scope>
    <source>
        <strain evidence="1 2">Wien I</strain>
    </source>
</reference>
<evidence type="ECO:0000313" key="1">
    <source>
        <dbReference type="EMBL" id="PHJ20551.1"/>
    </source>
</evidence>
<keyword evidence="2" id="KW-1185">Reference proteome</keyword>
<dbReference type="VEuPathDB" id="ToxoDB:CSUI_005611"/>
<dbReference type="AlphaFoldDB" id="A0A2C6K536"/>
<comment type="caution">
    <text evidence="1">The sequence shown here is derived from an EMBL/GenBank/DDBJ whole genome shotgun (WGS) entry which is preliminary data.</text>
</comment>
<sequence>MLANLSSISSEVIQRVLFVPLIPFSVSRLLSALAFPSVHSADRTGKGPVLFFFSFLSSI</sequence>
<protein>
    <submittedName>
        <fullName evidence="1">Uncharacterized protein</fullName>
    </submittedName>
</protein>
<name>A0A2C6K536_9APIC</name>
<dbReference type="GeneID" id="94428993"/>
<dbReference type="RefSeq" id="XP_067922238.1">
    <property type="nucleotide sequence ID" value="XM_068065782.1"/>
</dbReference>
<accession>A0A2C6K536</accession>